<proteinExistence type="predicted"/>
<gene>
    <name evidence="1" type="ORF">SAMN02745114_00851</name>
</gene>
<keyword evidence="2" id="KW-1185">Reference proteome</keyword>
<evidence type="ECO:0000313" key="2">
    <source>
        <dbReference type="Proteomes" id="UP000190657"/>
    </source>
</evidence>
<reference evidence="1 2" key="1">
    <citation type="submission" date="2017-02" db="EMBL/GenBank/DDBJ databases">
        <authorList>
            <person name="Peterson S.W."/>
        </authorList>
    </citation>
    <scope>NUCLEOTIDE SEQUENCE [LARGE SCALE GENOMIC DNA]</scope>
    <source>
        <strain evidence="1 2">ATCC 51222</strain>
    </source>
</reference>
<accession>A0A1T4LCJ5</accession>
<dbReference type="Pfam" id="PF00300">
    <property type="entry name" value="His_Phos_1"/>
    <property type="match status" value="1"/>
</dbReference>
<dbReference type="SMART" id="SM00855">
    <property type="entry name" value="PGAM"/>
    <property type="match status" value="1"/>
</dbReference>
<dbReference type="InterPro" id="IPR029033">
    <property type="entry name" value="His_PPase_superfam"/>
</dbReference>
<dbReference type="AlphaFoldDB" id="A0A1T4LCJ5"/>
<name>A0A1T4LCJ5_9FIRM</name>
<dbReference type="Gene3D" id="3.40.50.1240">
    <property type="entry name" value="Phosphoglycerate mutase-like"/>
    <property type="match status" value="1"/>
</dbReference>
<protein>
    <submittedName>
        <fullName evidence="1">Probable phosphoglycerate mutase</fullName>
    </submittedName>
</protein>
<dbReference type="RefSeq" id="WP_078768342.1">
    <property type="nucleotide sequence ID" value="NZ_FUWW01000007.1"/>
</dbReference>
<organism evidence="1 2">
    <name type="scientific">Eubacterium coprostanoligenes</name>
    <dbReference type="NCBI Taxonomy" id="290054"/>
    <lineage>
        <taxon>Bacteria</taxon>
        <taxon>Bacillati</taxon>
        <taxon>Bacillota</taxon>
        <taxon>Clostridia</taxon>
        <taxon>Eubacteriales</taxon>
        <taxon>Eubacteriaceae</taxon>
        <taxon>Eubacterium</taxon>
    </lineage>
</organism>
<evidence type="ECO:0000313" key="1">
    <source>
        <dbReference type="EMBL" id="SJZ52415.1"/>
    </source>
</evidence>
<dbReference type="CDD" id="cd07067">
    <property type="entry name" value="HP_PGM_like"/>
    <property type="match status" value="1"/>
</dbReference>
<sequence length="238" mass="27246">MRFIIVRHGDPDYSIDSLTSKGWKEAELLSDRLTKLDVKNFYCSPLGRAKDTAKATLKKLNRKAKTLDWAREFEGKVKINGETKGAWDRLPREWTDNPAFYNPQDWIKTPLMQSGNVERKYQKVCKGVDKLLAEHGYVHNGNVFEVQNSNHDTIVLFCHFGVECVILSHIFGCSPMVLWHNFVALPTSVTTLITEEREQGIAVFRTQQFGDISHLYAGGEEPAFAARFCECYDDDTRH</sequence>
<dbReference type="SUPFAM" id="SSF53254">
    <property type="entry name" value="Phosphoglycerate mutase-like"/>
    <property type="match status" value="1"/>
</dbReference>
<dbReference type="InterPro" id="IPR013078">
    <property type="entry name" value="His_Pase_superF_clade-1"/>
</dbReference>
<dbReference type="STRING" id="290054.SAMN02745114_00851"/>
<dbReference type="OrthoDB" id="9782128at2"/>
<dbReference type="EMBL" id="FUWW01000007">
    <property type="protein sequence ID" value="SJZ52415.1"/>
    <property type="molecule type" value="Genomic_DNA"/>
</dbReference>
<dbReference type="Proteomes" id="UP000190657">
    <property type="component" value="Unassembled WGS sequence"/>
</dbReference>